<dbReference type="InterPro" id="IPR036866">
    <property type="entry name" value="RibonucZ/Hydroxyglut_hydro"/>
</dbReference>
<protein>
    <submittedName>
        <fullName evidence="1">L-ascorbate metabolism protein UlaG (Beta-lactamase superfamily)</fullName>
    </submittedName>
</protein>
<dbReference type="EMBL" id="JAUSUK010000002">
    <property type="protein sequence ID" value="MDQ0326621.1"/>
    <property type="molecule type" value="Genomic_DNA"/>
</dbReference>
<name>A0ABU0C7X6_9BRAD</name>
<dbReference type="RefSeq" id="WP_307154781.1">
    <property type="nucleotide sequence ID" value="NZ_JAUSUK010000002.1"/>
</dbReference>
<dbReference type="Proteomes" id="UP001230253">
    <property type="component" value="Unassembled WGS sequence"/>
</dbReference>
<comment type="caution">
    <text evidence="1">The sequence shown here is derived from an EMBL/GenBank/DDBJ whole genome shotgun (WGS) entry which is preliminary data.</text>
</comment>
<dbReference type="PANTHER" id="PTHR39189:SF1">
    <property type="entry name" value="UPF0173 METAL-DEPENDENT HYDROLASE YTKL"/>
    <property type="match status" value="1"/>
</dbReference>
<organism evidence="1 2">
    <name type="scientific">Rhodopseudomonas julia</name>
    <dbReference type="NCBI Taxonomy" id="200617"/>
    <lineage>
        <taxon>Bacteria</taxon>
        <taxon>Pseudomonadati</taxon>
        <taxon>Pseudomonadota</taxon>
        <taxon>Alphaproteobacteria</taxon>
        <taxon>Hyphomicrobiales</taxon>
        <taxon>Nitrobacteraceae</taxon>
        <taxon>Rhodopseudomonas</taxon>
    </lineage>
</organism>
<sequence length="325" mass="34849">MRPLSPLRRLWMRGAASPAFTCAIARPVASKIARKISAAIITLAALIGPLGGAANAAPLPAQEQTARQTPSRCLAIAKAAPPTLYASYRRLDVPARRLIQGKPFALTPPDQGEVTIRFLGHATFLIESPEGVTIATDYDGWAGGVTPDVVTMNHAHSSHYTDQPDPAIAHVLRGWNPQGGEAHHNLTLRDVLIRNVPTDIRSFGGRETAGNSIFIFETAGMCIGHLGHLHHVLAPEDLGVIGQLDIVMVAVDGSYTMSQDAVVETLKVLKSRLILPMHYFGMGTLQRFLSRLGEDFAVEINPSAETTVSVATLPLDPKVLVLPGH</sequence>
<dbReference type="SUPFAM" id="SSF56281">
    <property type="entry name" value="Metallo-hydrolase/oxidoreductase"/>
    <property type="match status" value="1"/>
</dbReference>
<dbReference type="Pfam" id="PF13483">
    <property type="entry name" value="Lactamase_B_3"/>
    <property type="match status" value="1"/>
</dbReference>
<evidence type="ECO:0000313" key="1">
    <source>
        <dbReference type="EMBL" id="MDQ0326621.1"/>
    </source>
</evidence>
<evidence type="ECO:0000313" key="2">
    <source>
        <dbReference type="Proteomes" id="UP001230253"/>
    </source>
</evidence>
<dbReference type="PANTHER" id="PTHR39189">
    <property type="entry name" value="UPF0173 METAL-DEPENDENT HYDROLASE YTKL"/>
    <property type="match status" value="1"/>
</dbReference>
<keyword evidence="2" id="KW-1185">Reference proteome</keyword>
<accession>A0ABU0C7X6</accession>
<reference evidence="1 2" key="1">
    <citation type="submission" date="2023-07" db="EMBL/GenBank/DDBJ databases">
        <title>Genomic Encyclopedia of Type Strains, Phase IV (KMG-IV): sequencing the most valuable type-strain genomes for metagenomic binning, comparative biology and taxonomic classification.</title>
        <authorList>
            <person name="Goeker M."/>
        </authorList>
    </citation>
    <scope>NUCLEOTIDE SEQUENCE [LARGE SCALE GENOMIC DNA]</scope>
    <source>
        <strain evidence="1 2">DSM 11549</strain>
    </source>
</reference>
<gene>
    <name evidence="1" type="ORF">J2R99_002490</name>
</gene>
<proteinExistence type="predicted"/>
<dbReference type="Gene3D" id="3.60.15.10">
    <property type="entry name" value="Ribonuclease Z/Hydroxyacylglutathione hydrolase-like"/>
    <property type="match status" value="1"/>
</dbReference>